<evidence type="ECO:0000313" key="2">
    <source>
        <dbReference type="Proteomes" id="UP000027180"/>
    </source>
</evidence>
<accession>A0A060I584</accession>
<protein>
    <submittedName>
        <fullName evidence="1">Uncharacterized protein</fullName>
    </submittedName>
</protein>
<organism evidence="1 2">
    <name type="scientific">Rhizobium etli bv. mimosae str. IE4771</name>
    <dbReference type="NCBI Taxonomy" id="1432050"/>
    <lineage>
        <taxon>Bacteria</taxon>
        <taxon>Pseudomonadati</taxon>
        <taxon>Pseudomonadota</taxon>
        <taxon>Alphaproteobacteria</taxon>
        <taxon>Hyphomicrobiales</taxon>
        <taxon>Rhizobiaceae</taxon>
        <taxon>Rhizobium/Agrobacterium group</taxon>
        <taxon>Rhizobium</taxon>
    </lineage>
</organism>
<dbReference type="EMBL" id="CP006986">
    <property type="protein sequence ID" value="AIC27060.1"/>
    <property type="molecule type" value="Genomic_DNA"/>
</dbReference>
<dbReference type="Proteomes" id="UP000027180">
    <property type="component" value="Chromosome"/>
</dbReference>
<dbReference type="RefSeq" id="WP_038688538.1">
    <property type="nucleotide sequence ID" value="NZ_CP006986.1"/>
</dbReference>
<sequence length="240" mass="25755">MTAYILKPYSDRVEILSDGANYLPDGTVTGFREKVMTSPIVPLAVVGSGSVPVIDVLTDVIFVAAKAIKSVDDTLAILASSLSVIKAEGFAGDGPARMAIGAISETRGPVTFFFSTFDDVDGPAAFELHDRPHGFGQGEYPPPEEMVAAGWSHTAPLAAYGAFLFEYMRARRRPNPAYPDASEIYSIGGHLDLTTVHANGYERRRLVTWPDTIGQKIDPFACGIPFDDGSTFNDGSGFNQ</sequence>
<dbReference type="HOGENOM" id="CLU_1202796_0_0_5"/>
<dbReference type="OrthoDB" id="7905691at2"/>
<proteinExistence type="predicted"/>
<reference evidence="1 2" key="1">
    <citation type="submission" date="2013-12" db="EMBL/GenBank/DDBJ databases">
        <title>Complete genome sequence of Rhizobium etli bv. mimosae IE4771.</title>
        <authorList>
            <person name="Bustos P."/>
            <person name="Santamaria R.I."/>
            <person name="Lozano L."/>
            <person name="Ormeno-Orrillo E."/>
            <person name="Rogel M.A."/>
            <person name="Romero D."/>
            <person name="Cevallos M.A."/>
            <person name="Martinez-Romero E."/>
            <person name="Gonzalez V."/>
        </authorList>
    </citation>
    <scope>NUCLEOTIDE SEQUENCE [LARGE SCALE GENOMIC DNA]</scope>
    <source>
        <strain evidence="1 2">IE4771</strain>
    </source>
</reference>
<dbReference type="KEGG" id="rei:IE4771_CH01943"/>
<name>A0A060I584_RHIET</name>
<gene>
    <name evidence="1" type="ORF">IE4771_CH01943</name>
</gene>
<evidence type="ECO:0000313" key="1">
    <source>
        <dbReference type="EMBL" id="AIC27060.1"/>
    </source>
</evidence>
<dbReference type="AlphaFoldDB" id="A0A060I584"/>